<feature type="coiled-coil region" evidence="1">
    <location>
        <begin position="11"/>
        <end position="45"/>
    </location>
</feature>
<evidence type="ECO:0000313" key="3">
    <source>
        <dbReference type="Proteomes" id="UP000824469"/>
    </source>
</evidence>
<dbReference type="EMBL" id="JAHRHJ020000008">
    <property type="protein sequence ID" value="KAH9306711.1"/>
    <property type="molecule type" value="Genomic_DNA"/>
</dbReference>
<proteinExistence type="predicted"/>
<gene>
    <name evidence="2" type="ORF">KI387_011115</name>
</gene>
<evidence type="ECO:0000313" key="2">
    <source>
        <dbReference type="EMBL" id="KAH9306711.1"/>
    </source>
</evidence>
<organism evidence="2 3">
    <name type="scientific">Taxus chinensis</name>
    <name type="common">Chinese yew</name>
    <name type="synonym">Taxus wallichiana var. chinensis</name>
    <dbReference type="NCBI Taxonomy" id="29808"/>
    <lineage>
        <taxon>Eukaryota</taxon>
        <taxon>Viridiplantae</taxon>
        <taxon>Streptophyta</taxon>
        <taxon>Embryophyta</taxon>
        <taxon>Tracheophyta</taxon>
        <taxon>Spermatophyta</taxon>
        <taxon>Pinopsida</taxon>
        <taxon>Pinidae</taxon>
        <taxon>Conifers II</taxon>
        <taxon>Cupressales</taxon>
        <taxon>Taxaceae</taxon>
        <taxon>Taxus</taxon>
    </lineage>
</organism>
<keyword evidence="3" id="KW-1185">Reference proteome</keyword>
<dbReference type="AlphaFoldDB" id="A0AA38KKT8"/>
<evidence type="ECO:0000256" key="1">
    <source>
        <dbReference type="SAM" id="Coils"/>
    </source>
</evidence>
<reference evidence="2 3" key="1">
    <citation type="journal article" date="2021" name="Nat. Plants">
        <title>The Taxus genome provides insights into paclitaxel biosynthesis.</title>
        <authorList>
            <person name="Xiong X."/>
            <person name="Gou J."/>
            <person name="Liao Q."/>
            <person name="Li Y."/>
            <person name="Zhou Q."/>
            <person name="Bi G."/>
            <person name="Li C."/>
            <person name="Du R."/>
            <person name="Wang X."/>
            <person name="Sun T."/>
            <person name="Guo L."/>
            <person name="Liang H."/>
            <person name="Lu P."/>
            <person name="Wu Y."/>
            <person name="Zhang Z."/>
            <person name="Ro D.K."/>
            <person name="Shang Y."/>
            <person name="Huang S."/>
            <person name="Yan J."/>
        </authorList>
    </citation>
    <scope>NUCLEOTIDE SEQUENCE [LARGE SCALE GENOMIC DNA]</scope>
    <source>
        <strain evidence="2">Ta-2019</strain>
    </source>
</reference>
<sequence>NLRGVRERPDIAVITAERDRLQCLVQQLQMQVNETRRLLVVAESRAARLETGVLHARGHIQMLKERLADQW</sequence>
<protein>
    <submittedName>
        <fullName evidence="2">Uncharacterized protein</fullName>
    </submittedName>
</protein>
<accession>A0AA38KKT8</accession>
<feature type="non-terminal residue" evidence="2">
    <location>
        <position position="71"/>
    </location>
</feature>
<name>A0AA38KKT8_TAXCH</name>
<feature type="non-terminal residue" evidence="2">
    <location>
        <position position="1"/>
    </location>
</feature>
<keyword evidence="1" id="KW-0175">Coiled coil</keyword>
<comment type="caution">
    <text evidence="2">The sequence shown here is derived from an EMBL/GenBank/DDBJ whole genome shotgun (WGS) entry which is preliminary data.</text>
</comment>
<dbReference type="Proteomes" id="UP000824469">
    <property type="component" value="Unassembled WGS sequence"/>
</dbReference>